<protein>
    <recommendedName>
        <fullName evidence="4">DUF3396 domain-containing protein</fullName>
    </recommendedName>
</protein>
<evidence type="ECO:0000256" key="1">
    <source>
        <dbReference type="SAM" id="MobiDB-lite"/>
    </source>
</evidence>
<feature type="compositionally biased region" description="Polar residues" evidence="1">
    <location>
        <begin position="331"/>
        <end position="341"/>
    </location>
</feature>
<organism evidence="2 3">
    <name type="scientific">Phytopseudomonas dryadis</name>
    <dbReference type="NCBI Taxonomy" id="2487520"/>
    <lineage>
        <taxon>Bacteria</taxon>
        <taxon>Pseudomonadati</taxon>
        <taxon>Pseudomonadota</taxon>
        <taxon>Gammaproteobacteria</taxon>
        <taxon>Pseudomonadales</taxon>
        <taxon>Pseudomonadaceae</taxon>
        <taxon>Phytopseudomonas</taxon>
    </lineage>
</organism>
<dbReference type="OrthoDB" id="6695570at2"/>
<dbReference type="Proteomes" id="UP000293172">
    <property type="component" value="Unassembled WGS sequence"/>
</dbReference>
<proteinExistence type="predicted"/>
<reference evidence="2 3" key="1">
    <citation type="submission" date="2018-06" db="EMBL/GenBank/DDBJ databases">
        <title>Three novel Pseudomonas species isolated from symptomatic oak.</title>
        <authorList>
            <person name="Bueno-Gonzalez V."/>
            <person name="Brady C."/>
        </authorList>
    </citation>
    <scope>NUCLEOTIDE SEQUENCE [LARGE SCALE GENOMIC DNA]</scope>
    <source>
        <strain evidence="2 3">P6B</strain>
    </source>
</reference>
<dbReference type="EMBL" id="QJUL01000087">
    <property type="protein sequence ID" value="TBU81685.1"/>
    <property type="molecule type" value="Genomic_DNA"/>
</dbReference>
<feature type="region of interest" description="Disordered" evidence="1">
    <location>
        <begin position="323"/>
        <end position="347"/>
    </location>
</feature>
<evidence type="ECO:0008006" key="4">
    <source>
        <dbReference type="Google" id="ProtNLM"/>
    </source>
</evidence>
<comment type="caution">
    <text evidence="2">The sequence shown here is derived from an EMBL/GenBank/DDBJ whole genome shotgun (WGS) entry which is preliminary data.</text>
</comment>
<sequence length="373" mass="42499">MNQPPRLSLWQKRQATLIYHFASLDYLKGLLPRLNALLQYADDLVDQRKVVDAYMVSERWGTRDTSANWSTCAWPALADFREKTLADIAERAHESYGRTGASHCARMLDEYSMMWMTHEQEALFKQRFEEVCRYAGEIDGLMGRLTPQNDYTFWFTWQQHKHLFPRLPRFRVHTSVIGQSGQVPSRTGVYMPMDAPHGALQFAWTGAHSASGHRQGKLIDSATFNDLGLAALQAVGRKGLWGDKQGLIRFVQQSGCRPLLTTTRRDEQLQNPRLIDSAIARHAFQSRPCQWHFVELLEGEYEESDPEATDDADTGYVPPTYAGQPCPRTGYWSTPAQQGSRRQFEQGEVLPSIPSETSKGLILWQWDTDQGGN</sequence>
<dbReference type="RefSeq" id="WP_131199489.1">
    <property type="nucleotide sequence ID" value="NZ_QJUL01000087.1"/>
</dbReference>
<evidence type="ECO:0000313" key="3">
    <source>
        <dbReference type="Proteomes" id="UP000293172"/>
    </source>
</evidence>
<dbReference type="AlphaFoldDB" id="A0A4Q9QNV5"/>
<gene>
    <name evidence="2" type="ORF">DNK44_26155</name>
</gene>
<accession>A0A4Q9QNV5</accession>
<evidence type="ECO:0000313" key="2">
    <source>
        <dbReference type="EMBL" id="TBU81685.1"/>
    </source>
</evidence>
<name>A0A4Q9QNV5_9GAMM</name>